<evidence type="ECO:0000313" key="3">
    <source>
        <dbReference type="Proteomes" id="UP000654075"/>
    </source>
</evidence>
<evidence type="ECO:0000256" key="1">
    <source>
        <dbReference type="SAM" id="MobiDB-lite"/>
    </source>
</evidence>
<accession>A0A813EXZ4</accession>
<dbReference type="Proteomes" id="UP000654075">
    <property type="component" value="Unassembled WGS sequence"/>
</dbReference>
<reference evidence="2" key="1">
    <citation type="submission" date="2021-02" db="EMBL/GenBank/DDBJ databases">
        <authorList>
            <person name="Dougan E. K."/>
            <person name="Rhodes N."/>
            <person name="Thang M."/>
            <person name="Chan C."/>
        </authorList>
    </citation>
    <scope>NUCLEOTIDE SEQUENCE</scope>
</reference>
<dbReference type="OrthoDB" id="418393at2759"/>
<evidence type="ECO:0000313" key="2">
    <source>
        <dbReference type="EMBL" id="CAE8605228.1"/>
    </source>
</evidence>
<proteinExistence type="predicted"/>
<keyword evidence="3" id="KW-1185">Reference proteome</keyword>
<feature type="region of interest" description="Disordered" evidence="1">
    <location>
        <begin position="1"/>
        <end position="43"/>
    </location>
</feature>
<feature type="region of interest" description="Disordered" evidence="1">
    <location>
        <begin position="294"/>
        <end position="325"/>
    </location>
</feature>
<feature type="compositionally biased region" description="Polar residues" evidence="1">
    <location>
        <begin position="14"/>
        <end position="32"/>
    </location>
</feature>
<name>A0A813EXZ4_POLGL</name>
<protein>
    <submittedName>
        <fullName evidence="2">Uncharacterized protein</fullName>
    </submittedName>
</protein>
<comment type="caution">
    <text evidence="2">The sequence shown here is derived from an EMBL/GenBank/DDBJ whole genome shotgun (WGS) entry which is preliminary data.</text>
</comment>
<dbReference type="EMBL" id="CAJNNV010017536">
    <property type="protein sequence ID" value="CAE8605228.1"/>
    <property type="molecule type" value="Genomic_DNA"/>
</dbReference>
<gene>
    <name evidence="2" type="ORF">PGLA1383_LOCUS23346</name>
</gene>
<organism evidence="2 3">
    <name type="scientific">Polarella glacialis</name>
    <name type="common">Dinoflagellate</name>
    <dbReference type="NCBI Taxonomy" id="89957"/>
    <lineage>
        <taxon>Eukaryota</taxon>
        <taxon>Sar</taxon>
        <taxon>Alveolata</taxon>
        <taxon>Dinophyceae</taxon>
        <taxon>Suessiales</taxon>
        <taxon>Suessiaceae</taxon>
        <taxon>Polarella</taxon>
    </lineage>
</organism>
<sequence>MSHAAMAAADDPKTPTSTMRKSMSSGTLQKSGQAAIGNGGDSPMPALPKYLNVTKLSKHRKLASSTGNLHGYMAEDYSQINWPLPKMFGMEKYGYSLIDIDDTRYIKECAGMSQKLIRLQYDFQIIDLEWRNTYKALLDAEHRQATLPSNAIEKVKALLKKEVDGSMKYLLELQTQKDMYENQVKEIYSKCDSIKMTIKKENDLEDLRMTMEKGTKVRPTALHSLPKEGRAVYWACACFPISSNPPQTVWGIRMVRFGFDLCYASRKWAALRQMKLVVQTSSLIADPEPYVAPGCEERTTGQRSRTLSPEPLVPALRPSRESCLS</sequence>
<dbReference type="AlphaFoldDB" id="A0A813EXZ4"/>